<dbReference type="PANTHER" id="PTHR14739:SF9">
    <property type="entry name" value="MICROTUBULE-ASSOCIATED PROTEIN 9"/>
    <property type="match status" value="1"/>
</dbReference>
<feature type="compositionally biased region" description="Polar residues" evidence="1">
    <location>
        <begin position="1"/>
        <end position="11"/>
    </location>
</feature>
<dbReference type="GO" id="GO:0000235">
    <property type="term" value="C:astral microtubule"/>
    <property type="evidence" value="ECO:0007669"/>
    <property type="project" value="TreeGrafter"/>
</dbReference>
<feature type="compositionally biased region" description="Polar residues" evidence="1">
    <location>
        <begin position="380"/>
        <end position="394"/>
    </location>
</feature>
<evidence type="ECO:0000256" key="1">
    <source>
        <dbReference type="SAM" id="MobiDB-lite"/>
    </source>
</evidence>
<feature type="compositionally biased region" description="Basic and acidic residues" evidence="1">
    <location>
        <begin position="498"/>
        <end position="569"/>
    </location>
</feature>
<dbReference type="Proteomes" id="UP001318040">
    <property type="component" value="Chromosome 11"/>
</dbReference>
<feature type="compositionally biased region" description="Basic and acidic residues" evidence="1">
    <location>
        <begin position="100"/>
        <end position="126"/>
    </location>
</feature>
<dbReference type="PANTHER" id="PTHR14739">
    <property type="entry name" value="MICROTUBULE-ASSOCIATED PROTEIN 9"/>
    <property type="match status" value="1"/>
</dbReference>
<dbReference type="RefSeq" id="XP_032808080.1">
    <property type="nucleotide sequence ID" value="XM_032952189.1"/>
</dbReference>
<dbReference type="GO" id="GO:0000281">
    <property type="term" value="P:mitotic cytokinesis"/>
    <property type="evidence" value="ECO:0007669"/>
    <property type="project" value="InterPro"/>
</dbReference>
<evidence type="ECO:0000313" key="3">
    <source>
        <dbReference type="RefSeq" id="XP_032808079.1"/>
    </source>
</evidence>
<reference evidence="3 4" key="1">
    <citation type="submission" date="2025-04" db="UniProtKB">
        <authorList>
            <consortium name="RefSeq"/>
        </authorList>
    </citation>
    <scope>IDENTIFICATION</scope>
    <source>
        <tissue evidence="3 4">Sperm</tissue>
    </source>
</reference>
<organism evidence="2 4">
    <name type="scientific">Petromyzon marinus</name>
    <name type="common">Sea lamprey</name>
    <dbReference type="NCBI Taxonomy" id="7757"/>
    <lineage>
        <taxon>Eukaryota</taxon>
        <taxon>Metazoa</taxon>
        <taxon>Chordata</taxon>
        <taxon>Craniata</taxon>
        <taxon>Vertebrata</taxon>
        <taxon>Cyclostomata</taxon>
        <taxon>Hyperoartia</taxon>
        <taxon>Petromyzontiformes</taxon>
        <taxon>Petromyzontidae</taxon>
        <taxon>Petromyzon</taxon>
    </lineage>
</organism>
<feature type="compositionally biased region" description="Basic residues" evidence="1">
    <location>
        <begin position="12"/>
        <end position="21"/>
    </location>
</feature>
<feature type="region of interest" description="Disordered" evidence="1">
    <location>
        <begin position="463"/>
        <end position="569"/>
    </location>
</feature>
<evidence type="ECO:0000313" key="2">
    <source>
        <dbReference type="Proteomes" id="UP001318040"/>
    </source>
</evidence>
<feature type="region of interest" description="Disordered" evidence="1">
    <location>
        <begin position="1"/>
        <end position="27"/>
    </location>
</feature>
<proteinExistence type="predicted"/>
<feature type="compositionally biased region" description="Polar residues" evidence="1">
    <location>
        <begin position="329"/>
        <end position="340"/>
    </location>
</feature>
<dbReference type="GO" id="GO:0008017">
    <property type="term" value="F:microtubule binding"/>
    <property type="evidence" value="ECO:0007669"/>
    <property type="project" value="TreeGrafter"/>
</dbReference>
<name>A0AAJ7T0D0_PETMA</name>
<feature type="region of interest" description="Disordered" evidence="1">
    <location>
        <begin position="93"/>
        <end position="407"/>
    </location>
</feature>
<feature type="compositionally biased region" description="Polar residues" evidence="1">
    <location>
        <begin position="164"/>
        <end position="180"/>
    </location>
</feature>
<feature type="compositionally biased region" description="Basic and acidic residues" evidence="1">
    <location>
        <begin position="609"/>
        <end position="629"/>
    </location>
</feature>
<keyword evidence="2" id="KW-1185">Reference proteome</keyword>
<dbReference type="AlphaFoldDB" id="A0AAJ7T0D0"/>
<dbReference type="InterPro" id="IPR026106">
    <property type="entry name" value="MAP9"/>
</dbReference>
<dbReference type="GO" id="GO:1902412">
    <property type="term" value="P:regulation of mitotic cytokinesis"/>
    <property type="evidence" value="ECO:0007669"/>
    <property type="project" value="TreeGrafter"/>
</dbReference>
<dbReference type="RefSeq" id="XP_032808079.1">
    <property type="nucleotide sequence ID" value="XM_032952188.1"/>
</dbReference>
<accession>A0AAJ7T0D0</accession>
<sequence length="657" mass="75604">MPENEISSTKLAHTKSPKQSKRTSFQDELEQTIAGWKGRGLLTDEGEKEHVIDEDDEELLAMFDKTIKRKGRASRRINKRDKLSSFAFNFELSDDEEDKEKEKKVAEGKRSSFLKRDRKVEEHVDDQVDSVMEPRVTSQGQVEDSKLTNREGHHRPRSHDRQVSFATSPSLTGNEGSSTPVPMPRKRASTGRSSAEGYSDDFSSEITKSSRSPSPARTLSSTSRVSASTERRSLSPSETPAPTPASRHSARQDMRREISGDISLRPPSPDPKPTDNGALPSGRDSKTLTDGPQSMGRRASSESLVTFIPEEPVKYGQPPYKPESHRSTAKNSTIDQQSTEGHLFDNTLAEISQENYSGGKGTGGGMDSETIDDQLEKMSHTSQTASSLNRTYVKSQRGRSPRPISAQSRYLGTLKVLDSRSQLNVSLSPECPDTIRASIYQEWLKRKTASIKEQKEIQERFRREKEIKEQKEKKDKKMEVESTFQAWSKQKKQYIAEQQKKKMEEDREKQEAEKAKEERNEDAKKAAFERWKEDKDKHILKECLKEKSVERDRQRKENEKMDQKKEDAEKLYDIWKKKKDEELKAMKKKLKQAKKRDVEERAIKECKERQAQDEYEHWMDKKESQQKLDRRLRKSRSLYQEEVPPWSPPNRTVPHGK</sequence>
<protein>
    <submittedName>
        <fullName evidence="3 4">Microtubule-associated protein 9 isoform X1</fullName>
    </submittedName>
</protein>
<feature type="compositionally biased region" description="Basic and acidic residues" evidence="1">
    <location>
        <begin position="250"/>
        <end position="259"/>
    </location>
</feature>
<feature type="compositionally biased region" description="Basic and acidic residues" evidence="1">
    <location>
        <begin position="463"/>
        <end position="480"/>
    </location>
</feature>
<feature type="compositionally biased region" description="Low complexity" evidence="1">
    <location>
        <begin position="234"/>
        <end position="246"/>
    </location>
</feature>
<dbReference type="KEGG" id="pmrn:116941295"/>
<dbReference type="GO" id="GO:0090307">
    <property type="term" value="P:mitotic spindle assembly"/>
    <property type="evidence" value="ECO:0007669"/>
    <property type="project" value="TreeGrafter"/>
</dbReference>
<feature type="region of interest" description="Disordered" evidence="1">
    <location>
        <begin position="609"/>
        <end position="657"/>
    </location>
</feature>
<evidence type="ECO:0000313" key="4">
    <source>
        <dbReference type="RefSeq" id="XP_032808080.1"/>
    </source>
</evidence>
<feature type="compositionally biased region" description="Polar residues" evidence="1">
    <location>
        <begin position="204"/>
        <end position="228"/>
    </location>
</feature>
<dbReference type="GeneID" id="116941295"/>
<gene>
    <name evidence="3 4" type="primary">MAP9</name>
</gene>